<evidence type="ECO:0000313" key="6">
    <source>
        <dbReference type="EMBL" id="ELP61863.1"/>
    </source>
</evidence>
<keyword evidence="1 3" id="KW-0597">Phosphoprotein</keyword>
<organism evidence="6 7">
    <name type="scientific">Streptomyces turgidiscabies (strain Car8)</name>
    <dbReference type="NCBI Taxonomy" id="698760"/>
    <lineage>
        <taxon>Bacteria</taxon>
        <taxon>Bacillati</taxon>
        <taxon>Actinomycetota</taxon>
        <taxon>Actinomycetes</taxon>
        <taxon>Kitasatosporales</taxon>
        <taxon>Streptomycetaceae</taxon>
        <taxon>Streptomyces</taxon>
    </lineage>
</organism>
<dbReference type="PANTHER" id="PTHR43214">
    <property type="entry name" value="TWO-COMPONENT RESPONSE REGULATOR"/>
    <property type="match status" value="1"/>
</dbReference>
<feature type="modified residue" description="4-aspartylphosphate" evidence="3">
    <location>
        <position position="61"/>
    </location>
</feature>
<dbReference type="Pfam" id="PF00072">
    <property type="entry name" value="Response_reg"/>
    <property type="match status" value="1"/>
</dbReference>
<dbReference type="PRINTS" id="PR00038">
    <property type="entry name" value="HTHLUXR"/>
</dbReference>
<dbReference type="SUPFAM" id="SSF46894">
    <property type="entry name" value="C-terminal effector domain of the bipartite response regulators"/>
    <property type="match status" value="1"/>
</dbReference>
<dbReference type="SUPFAM" id="SSF52172">
    <property type="entry name" value="CheY-like"/>
    <property type="match status" value="1"/>
</dbReference>
<proteinExistence type="predicted"/>
<dbReference type="GO" id="GO:0003677">
    <property type="term" value="F:DNA binding"/>
    <property type="evidence" value="ECO:0007669"/>
    <property type="project" value="UniProtKB-KW"/>
</dbReference>
<evidence type="ECO:0000259" key="5">
    <source>
        <dbReference type="PROSITE" id="PS50110"/>
    </source>
</evidence>
<dbReference type="InterPro" id="IPR011006">
    <property type="entry name" value="CheY-like_superfamily"/>
</dbReference>
<dbReference type="PROSITE" id="PS50110">
    <property type="entry name" value="RESPONSE_REGULATORY"/>
    <property type="match status" value="1"/>
</dbReference>
<reference evidence="6 7" key="1">
    <citation type="journal article" date="2011" name="Plasmid">
        <title>Streptomyces turgidiscabies Car8 contains a modular pathogenicity island that shares virulence genes with other actinobacterial plant pathogens.</title>
        <authorList>
            <person name="Huguet-Tapia J.C."/>
            <person name="Badger J.H."/>
            <person name="Loria R."/>
            <person name="Pettis G.S."/>
        </authorList>
    </citation>
    <scope>NUCLEOTIDE SEQUENCE [LARGE SCALE GENOMIC DNA]</scope>
    <source>
        <strain evidence="6 7">Car8</strain>
    </source>
</reference>
<keyword evidence="7" id="KW-1185">Reference proteome</keyword>
<dbReference type="Pfam" id="PF00196">
    <property type="entry name" value="GerE"/>
    <property type="match status" value="1"/>
</dbReference>
<dbReference type="PATRIC" id="fig|698760.3.peg.9179"/>
<dbReference type="EMBL" id="AEJB01000651">
    <property type="protein sequence ID" value="ELP61863.1"/>
    <property type="molecule type" value="Genomic_DNA"/>
</dbReference>
<comment type="caution">
    <text evidence="6">The sequence shown here is derived from an EMBL/GenBank/DDBJ whole genome shotgun (WGS) entry which is preliminary data.</text>
</comment>
<dbReference type="Gene3D" id="3.40.50.2300">
    <property type="match status" value="1"/>
</dbReference>
<gene>
    <name evidence="6" type="ORF">STRTUCAR8_09952</name>
</gene>
<dbReference type="GO" id="GO:0006355">
    <property type="term" value="P:regulation of DNA-templated transcription"/>
    <property type="evidence" value="ECO:0007669"/>
    <property type="project" value="InterPro"/>
</dbReference>
<dbReference type="PROSITE" id="PS50043">
    <property type="entry name" value="HTH_LUXR_2"/>
    <property type="match status" value="1"/>
</dbReference>
<evidence type="ECO:0000313" key="7">
    <source>
        <dbReference type="Proteomes" id="UP000010931"/>
    </source>
</evidence>
<keyword evidence="2" id="KW-0238">DNA-binding</keyword>
<dbReference type="GO" id="GO:0000160">
    <property type="term" value="P:phosphorelay signal transduction system"/>
    <property type="evidence" value="ECO:0007669"/>
    <property type="project" value="InterPro"/>
</dbReference>
<evidence type="ECO:0000256" key="3">
    <source>
        <dbReference type="PROSITE-ProRule" id="PRU00169"/>
    </source>
</evidence>
<feature type="domain" description="Response regulatory" evidence="5">
    <location>
        <begin position="11"/>
        <end position="128"/>
    </location>
</feature>
<dbReference type="InterPro" id="IPR000792">
    <property type="entry name" value="Tscrpt_reg_LuxR_C"/>
</dbReference>
<dbReference type="CDD" id="cd17535">
    <property type="entry name" value="REC_NarL-like"/>
    <property type="match status" value="1"/>
</dbReference>
<dbReference type="PANTHER" id="PTHR43214:SF43">
    <property type="entry name" value="TWO-COMPONENT RESPONSE REGULATOR"/>
    <property type="match status" value="1"/>
</dbReference>
<protein>
    <submittedName>
        <fullName evidence="6">Response regulator receiver domain protein</fullName>
    </submittedName>
</protein>
<name>L7EQY6_STRT8</name>
<dbReference type="SMART" id="SM00421">
    <property type="entry name" value="HTH_LUXR"/>
    <property type="match status" value="1"/>
</dbReference>
<evidence type="ECO:0000256" key="2">
    <source>
        <dbReference type="ARBA" id="ARBA00023125"/>
    </source>
</evidence>
<dbReference type="InterPro" id="IPR058245">
    <property type="entry name" value="NreC/VraR/RcsB-like_REC"/>
</dbReference>
<sequence length="230" mass="24499">MADAVRDAVARVVLIESIPLVLHGLRAALEGDGFIVPGATGDPHTGVRAVLEQRPDVVFVDLDLPGSTGVGLLRRLHRQSPTTRMIAAVSPQHDDDSLLLAALTAGATGYLLKDTETADLLRIVRAVQRGCVTLGPRLGDSLSALLLRLAGTDEIPRFPALTNREQEVLRLVSLGYGNRRIARELFISEKTVRNYVSAILPKIHASSRSEAILSVRLSGPPAGGSVSRVG</sequence>
<dbReference type="CDD" id="cd06170">
    <property type="entry name" value="LuxR_C_like"/>
    <property type="match status" value="1"/>
</dbReference>
<evidence type="ECO:0000259" key="4">
    <source>
        <dbReference type="PROSITE" id="PS50043"/>
    </source>
</evidence>
<dbReference type="Proteomes" id="UP000010931">
    <property type="component" value="Unassembled WGS sequence"/>
</dbReference>
<dbReference type="InterPro" id="IPR016032">
    <property type="entry name" value="Sig_transdc_resp-reg_C-effctor"/>
</dbReference>
<dbReference type="PROSITE" id="PS00622">
    <property type="entry name" value="HTH_LUXR_1"/>
    <property type="match status" value="1"/>
</dbReference>
<dbReference type="STRING" id="85558.T45_04479"/>
<evidence type="ECO:0000256" key="1">
    <source>
        <dbReference type="ARBA" id="ARBA00022553"/>
    </source>
</evidence>
<dbReference type="AlphaFoldDB" id="L7EQY6"/>
<feature type="domain" description="HTH luxR-type" evidence="4">
    <location>
        <begin position="154"/>
        <end position="219"/>
    </location>
</feature>
<dbReference type="InterPro" id="IPR001789">
    <property type="entry name" value="Sig_transdc_resp-reg_receiver"/>
</dbReference>
<accession>L7EQY6</accession>
<dbReference type="SMART" id="SM00448">
    <property type="entry name" value="REC"/>
    <property type="match status" value="1"/>
</dbReference>
<dbReference type="InterPro" id="IPR039420">
    <property type="entry name" value="WalR-like"/>
</dbReference>